<evidence type="ECO:0000313" key="7">
    <source>
        <dbReference type="EMBL" id="KKR40967.1"/>
    </source>
</evidence>
<dbReference type="GO" id="GO:0005886">
    <property type="term" value="C:plasma membrane"/>
    <property type="evidence" value="ECO:0007669"/>
    <property type="project" value="TreeGrafter"/>
</dbReference>
<dbReference type="GO" id="GO:0051301">
    <property type="term" value="P:cell division"/>
    <property type="evidence" value="ECO:0007669"/>
    <property type="project" value="InterPro"/>
</dbReference>
<feature type="transmembrane region" description="Helical" evidence="6">
    <location>
        <begin position="80"/>
        <end position="97"/>
    </location>
</feature>
<comment type="subcellular location">
    <subcellularLocation>
        <location evidence="1">Membrane</location>
        <topology evidence="1">Multi-pass membrane protein</topology>
    </subcellularLocation>
</comment>
<evidence type="ECO:0000256" key="5">
    <source>
        <dbReference type="ARBA" id="ARBA00023136"/>
    </source>
</evidence>
<feature type="transmembrane region" description="Helical" evidence="6">
    <location>
        <begin position="16"/>
        <end position="34"/>
    </location>
</feature>
<dbReference type="Pfam" id="PF01098">
    <property type="entry name" value="FTSW_RODA_SPOVE"/>
    <property type="match status" value="1"/>
</dbReference>
<evidence type="ECO:0000313" key="8">
    <source>
        <dbReference type="Proteomes" id="UP000034072"/>
    </source>
</evidence>
<keyword evidence="4 6" id="KW-1133">Transmembrane helix</keyword>
<feature type="transmembrane region" description="Helical" evidence="6">
    <location>
        <begin position="131"/>
        <end position="148"/>
    </location>
</feature>
<reference evidence="7 8" key="1">
    <citation type="journal article" date="2015" name="Nature">
        <title>rRNA introns, odd ribosomes, and small enigmatic genomes across a large radiation of phyla.</title>
        <authorList>
            <person name="Brown C.T."/>
            <person name="Hug L.A."/>
            <person name="Thomas B.C."/>
            <person name="Sharon I."/>
            <person name="Castelle C.J."/>
            <person name="Singh A."/>
            <person name="Wilkins M.J."/>
            <person name="Williams K.H."/>
            <person name="Banfield J.F."/>
        </authorList>
    </citation>
    <scope>NUCLEOTIDE SEQUENCE [LARGE SCALE GENOMIC DNA]</scope>
</reference>
<keyword evidence="5 6" id="KW-0472">Membrane</keyword>
<feature type="transmembrane region" description="Helical" evidence="6">
    <location>
        <begin position="109"/>
        <end position="125"/>
    </location>
</feature>
<comment type="caution">
    <text evidence="7">The sequence shown here is derived from an EMBL/GenBank/DDBJ whole genome shotgun (WGS) entry which is preliminary data.</text>
</comment>
<feature type="transmembrane region" description="Helical" evidence="6">
    <location>
        <begin position="41"/>
        <end position="60"/>
    </location>
</feature>
<feature type="transmembrane region" description="Helical" evidence="6">
    <location>
        <begin position="274"/>
        <end position="295"/>
    </location>
</feature>
<evidence type="ECO:0000256" key="4">
    <source>
        <dbReference type="ARBA" id="ARBA00022989"/>
    </source>
</evidence>
<feature type="transmembrane region" description="Helical" evidence="6">
    <location>
        <begin position="241"/>
        <end position="262"/>
    </location>
</feature>
<dbReference type="PANTHER" id="PTHR30474:SF1">
    <property type="entry name" value="PEPTIDOGLYCAN GLYCOSYLTRANSFERASE MRDB"/>
    <property type="match status" value="1"/>
</dbReference>
<dbReference type="EMBL" id="LBXZ01000002">
    <property type="protein sequence ID" value="KKR40967.1"/>
    <property type="molecule type" value="Genomic_DNA"/>
</dbReference>
<evidence type="ECO:0000256" key="1">
    <source>
        <dbReference type="ARBA" id="ARBA00004141"/>
    </source>
</evidence>
<feature type="transmembrane region" description="Helical" evidence="6">
    <location>
        <begin position="307"/>
        <end position="325"/>
    </location>
</feature>
<dbReference type="GO" id="GO:0015648">
    <property type="term" value="F:lipid-linked peptidoglycan transporter activity"/>
    <property type="evidence" value="ECO:0007669"/>
    <property type="project" value="TreeGrafter"/>
</dbReference>
<proteinExistence type="predicted"/>
<sequence length="332" mass="36607">MYGISGSVHELVPKQLLIVVIAICVMTFFSFINYRYLKNYSFPVVFSYVVSILLLLLTFYSRSIRGVNSWIILGNYTFEPVELAKLVLIILLAKFFSQRHIHINDIKNIIISGIYFGIPAAIIILQPDLGSAIIFSLIWLSMLMASGISKKHFIILVIAGLIVSGFGWNFVLKDYQKTRVISFLNPYKDPRGAGYNLIQSKIAIGTGYWFGNGLGNGAQVKLGFLPEPKNDFVFAATIEQFGLVGMSLVLATILLMLSRIVNIGKRSNNNFGRLFSIGLAVFIFAHVFVGASVNIGLMPATGIPFPFLSYGGSNLISIAIGLGVMQNIKRNS</sequence>
<evidence type="ECO:0000256" key="3">
    <source>
        <dbReference type="ARBA" id="ARBA00022960"/>
    </source>
</evidence>
<dbReference type="InterPro" id="IPR001182">
    <property type="entry name" value="FtsW/RodA"/>
</dbReference>
<dbReference type="Proteomes" id="UP000034072">
    <property type="component" value="Unassembled WGS sequence"/>
</dbReference>
<name>A0A0G0TSW2_9BACT</name>
<dbReference type="GO" id="GO:0032153">
    <property type="term" value="C:cell division site"/>
    <property type="evidence" value="ECO:0007669"/>
    <property type="project" value="TreeGrafter"/>
</dbReference>
<evidence type="ECO:0000256" key="2">
    <source>
        <dbReference type="ARBA" id="ARBA00022692"/>
    </source>
</evidence>
<dbReference type="GO" id="GO:0008360">
    <property type="term" value="P:regulation of cell shape"/>
    <property type="evidence" value="ECO:0007669"/>
    <property type="project" value="UniProtKB-KW"/>
</dbReference>
<organism evidence="7 8">
    <name type="scientific">Candidatus Yanofskybacteria bacterium GW2011_GWE2_40_11</name>
    <dbReference type="NCBI Taxonomy" id="1619033"/>
    <lineage>
        <taxon>Bacteria</taxon>
        <taxon>Candidatus Yanofskyibacteriota</taxon>
    </lineage>
</organism>
<dbReference type="AlphaFoldDB" id="A0A0G0TSW2"/>
<protein>
    <recommendedName>
        <fullName evidence="9">Rod shape-determining protein RodA</fullName>
    </recommendedName>
</protein>
<keyword evidence="2 6" id="KW-0812">Transmembrane</keyword>
<evidence type="ECO:0000256" key="6">
    <source>
        <dbReference type="SAM" id="Phobius"/>
    </source>
</evidence>
<accession>A0A0G0TSW2</accession>
<keyword evidence="3" id="KW-0133">Cell shape</keyword>
<feature type="transmembrane region" description="Helical" evidence="6">
    <location>
        <begin position="153"/>
        <end position="171"/>
    </location>
</feature>
<gene>
    <name evidence="7" type="ORF">UT75_C0002G0004</name>
</gene>
<dbReference type="PANTHER" id="PTHR30474">
    <property type="entry name" value="CELL CYCLE PROTEIN"/>
    <property type="match status" value="1"/>
</dbReference>
<evidence type="ECO:0008006" key="9">
    <source>
        <dbReference type="Google" id="ProtNLM"/>
    </source>
</evidence>